<evidence type="ECO:0000256" key="3">
    <source>
        <dbReference type="ARBA" id="ARBA00022737"/>
    </source>
</evidence>
<comment type="caution">
    <text evidence="9">The sequence shown here is derived from an EMBL/GenBank/DDBJ whole genome shotgun (WGS) entry which is preliminary data.</text>
</comment>
<dbReference type="GO" id="GO:0005730">
    <property type="term" value="C:nucleolus"/>
    <property type="evidence" value="ECO:0007669"/>
    <property type="project" value="TreeGrafter"/>
</dbReference>
<accession>A0A9Q0RS79</accession>
<dbReference type="Pfam" id="PF08790">
    <property type="entry name" value="zf-LYAR"/>
    <property type="match status" value="1"/>
</dbReference>
<feature type="domain" description="Nucleophosmin C-terminal" evidence="8">
    <location>
        <begin position="67"/>
        <end position="95"/>
    </location>
</feature>
<sequence length="182" mass="21205">MHSYSAHVECITEDQKYGGINYKQEEFKGKNKQNQWIQQIKNLINEKKFSNSVQNVLQSLVNYDNIPRKKAKFVNFVQNSFRIRDKELINNVWDIFESSIKNSKSNDNSSNGQNAVKRTIDEVETKTDQINNNTKIAKISNEEIDNSVTIQTKTEVPKMKKIIEEILKNMVQLVLKSYARKC</sequence>
<evidence type="ECO:0000313" key="9">
    <source>
        <dbReference type="EMBL" id="KAJ6223901.1"/>
    </source>
</evidence>
<dbReference type="GO" id="GO:0008270">
    <property type="term" value="F:zinc ion binding"/>
    <property type="evidence" value="ECO:0007669"/>
    <property type="project" value="UniProtKB-KW"/>
</dbReference>
<feature type="domain" description="Zinc finger C2H2 LYAR-type" evidence="7">
    <location>
        <begin position="2"/>
        <end position="17"/>
    </location>
</feature>
<comment type="subcellular location">
    <subcellularLocation>
        <location evidence="1">Nucleus</location>
    </subcellularLocation>
</comment>
<reference evidence="9" key="1">
    <citation type="submission" date="2022-12" db="EMBL/GenBank/DDBJ databases">
        <title>Genome assemblies of Blomia tropicalis.</title>
        <authorList>
            <person name="Cui Y."/>
        </authorList>
    </citation>
    <scope>NUCLEOTIDE SEQUENCE</scope>
    <source>
        <tissue evidence="9">Adult mites</tissue>
    </source>
</reference>
<evidence type="ECO:0000313" key="10">
    <source>
        <dbReference type="Proteomes" id="UP001142055"/>
    </source>
</evidence>
<keyword evidence="6" id="KW-0539">Nucleus</keyword>
<dbReference type="InterPro" id="IPR032569">
    <property type="entry name" value="NPM1_C"/>
</dbReference>
<evidence type="ECO:0000259" key="8">
    <source>
        <dbReference type="Pfam" id="PF16276"/>
    </source>
</evidence>
<dbReference type="FunFam" id="1.10.10.2100:FF:000002">
    <property type="entry name" value="cell growth-regulating nucleolar protein-like"/>
    <property type="match status" value="1"/>
</dbReference>
<organism evidence="9 10">
    <name type="scientific">Blomia tropicalis</name>
    <name type="common">Mite</name>
    <dbReference type="NCBI Taxonomy" id="40697"/>
    <lineage>
        <taxon>Eukaryota</taxon>
        <taxon>Metazoa</taxon>
        <taxon>Ecdysozoa</taxon>
        <taxon>Arthropoda</taxon>
        <taxon>Chelicerata</taxon>
        <taxon>Arachnida</taxon>
        <taxon>Acari</taxon>
        <taxon>Acariformes</taxon>
        <taxon>Sarcoptiformes</taxon>
        <taxon>Astigmata</taxon>
        <taxon>Glycyphagoidea</taxon>
        <taxon>Echimyopodidae</taxon>
        <taxon>Blomia</taxon>
    </lineage>
</organism>
<keyword evidence="4" id="KW-0863">Zinc-finger</keyword>
<evidence type="ECO:0000256" key="2">
    <source>
        <dbReference type="ARBA" id="ARBA00022723"/>
    </source>
</evidence>
<protein>
    <recommendedName>
        <fullName evidence="11">Zinc finger C2H2 LYAR-type domain-containing protein</fullName>
    </recommendedName>
</protein>
<dbReference type="InterPro" id="IPR014898">
    <property type="entry name" value="Znf_C2H2_LYAR"/>
</dbReference>
<dbReference type="Pfam" id="PF16276">
    <property type="entry name" value="NPM1-C"/>
    <property type="match status" value="1"/>
</dbReference>
<dbReference type="InterPro" id="IPR039999">
    <property type="entry name" value="LYAR"/>
</dbReference>
<evidence type="ECO:0008006" key="11">
    <source>
        <dbReference type="Google" id="ProtNLM"/>
    </source>
</evidence>
<name>A0A9Q0RS79_BLOTA</name>
<keyword evidence="2" id="KW-0479">Metal-binding</keyword>
<evidence type="ECO:0000256" key="4">
    <source>
        <dbReference type="ARBA" id="ARBA00022771"/>
    </source>
</evidence>
<keyword evidence="10" id="KW-1185">Reference proteome</keyword>
<dbReference type="PANTHER" id="PTHR13100">
    <property type="entry name" value="CELL GROWTH-REGULATING NUCLEOLAR PROTEIN LYAR"/>
    <property type="match status" value="1"/>
</dbReference>
<proteinExistence type="predicted"/>
<keyword evidence="3" id="KW-0677">Repeat</keyword>
<dbReference type="GO" id="GO:0000122">
    <property type="term" value="P:negative regulation of transcription by RNA polymerase II"/>
    <property type="evidence" value="ECO:0007669"/>
    <property type="project" value="TreeGrafter"/>
</dbReference>
<keyword evidence="5" id="KW-0862">Zinc</keyword>
<gene>
    <name evidence="9" type="ORF">RDWZM_002446</name>
</gene>
<dbReference type="Gene3D" id="1.10.10.2100">
    <property type="match status" value="1"/>
</dbReference>
<dbReference type="GO" id="GO:0003677">
    <property type="term" value="F:DNA binding"/>
    <property type="evidence" value="ECO:0007669"/>
    <property type="project" value="InterPro"/>
</dbReference>
<dbReference type="GO" id="GO:0006364">
    <property type="term" value="P:rRNA processing"/>
    <property type="evidence" value="ECO:0007669"/>
    <property type="project" value="TreeGrafter"/>
</dbReference>
<evidence type="ECO:0000256" key="5">
    <source>
        <dbReference type="ARBA" id="ARBA00022833"/>
    </source>
</evidence>
<evidence type="ECO:0000256" key="1">
    <source>
        <dbReference type="ARBA" id="ARBA00004123"/>
    </source>
</evidence>
<evidence type="ECO:0000256" key="6">
    <source>
        <dbReference type="ARBA" id="ARBA00023242"/>
    </source>
</evidence>
<dbReference type="Proteomes" id="UP001142055">
    <property type="component" value="Chromosome 1"/>
</dbReference>
<evidence type="ECO:0000259" key="7">
    <source>
        <dbReference type="Pfam" id="PF08790"/>
    </source>
</evidence>
<dbReference type="EMBL" id="JAPWDV010000001">
    <property type="protein sequence ID" value="KAJ6223901.1"/>
    <property type="molecule type" value="Genomic_DNA"/>
</dbReference>
<dbReference type="AlphaFoldDB" id="A0A9Q0RS79"/>
<dbReference type="PANTHER" id="PTHR13100:SF10">
    <property type="entry name" value="CELL GROWTH-REGULATING NUCLEOLAR PROTEIN"/>
    <property type="match status" value="1"/>
</dbReference>